<dbReference type="PRINTS" id="PR00723">
    <property type="entry name" value="SUBTILISIN"/>
</dbReference>
<evidence type="ECO:0000256" key="1">
    <source>
        <dbReference type="ARBA" id="ARBA00011073"/>
    </source>
</evidence>
<proteinExistence type="inferred from homology"/>
<dbReference type="Pfam" id="PF18962">
    <property type="entry name" value="Por_Secre_tail"/>
    <property type="match status" value="1"/>
</dbReference>
<reference evidence="12" key="1">
    <citation type="submission" date="2024-03" db="EMBL/GenBank/DDBJ databases">
        <title>Chitinophaga horti sp. nov., isolated from garden soil.</title>
        <authorList>
            <person name="Lee D.S."/>
            <person name="Han D.M."/>
            <person name="Baek J.H."/>
            <person name="Choi D.G."/>
            <person name="Jeon J.H."/>
            <person name="Jeon C.O."/>
        </authorList>
    </citation>
    <scope>NUCLEOTIDE SEQUENCE [LARGE SCALE GENOMIC DNA]</scope>
    <source>
        <strain evidence="12">GPA1</strain>
    </source>
</reference>
<feature type="chain" id="PRO_5045624682" evidence="8">
    <location>
        <begin position="23"/>
        <end position="689"/>
    </location>
</feature>
<evidence type="ECO:0000259" key="9">
    <source>
        <dbReference type="Pfam" id="PF00082"/>
    </source>
</evidence>
<dbReference type="InterPro" id="IPR023828">
    <property type="entry name" value="Peptidase_S8_Ser-AS"/>
</dbReference>
<evidence type="ECO:0000256" key="7">
    <source>
        <dbReference type="SAM" id="MobiDB-lite"/>
    </source>
</evidence>
<dbReference type="PROSITE" id="PS00138">
    <property type="entry name" value="SUBTILASE_SER"/>
    <property type="match status" value="1"/>
</dbReference>
<evidence type="ECO:0000256" key="5">
    <source>
        <dbReference type="PROSITE-ProRule" id="PRU01240"/>
    </source>
</evidence>
<feature type="active site" description="Charge relay system" evidence="5">
    <location>
        <position position="445"/>
    </location>
</feature>
<dbReference type="InterPro" id="IPR000209">
    <property type="entry name" value="Peptidase_S8/S53_dom"/>
</dbReference>
<keyword evidence="3 5" id="KW-0378">Hydrolase</keyword>
<dbReference type="EMBL" id="CP149822">
    <property type="protein sequence ID" value="WZN41657.1"/>
    <property type="molecule type" value="Genomic_DNA"/>
</dbReference>
<evidence type="ECO:0000256" key="3">
    <source>
        <dbReference type="ARBA" id="ARBA00022801"/>
    </source>
</evidence>
<dbReference type="Proteomes" id="UP001485459">
    <property type="component" value="Chromosome"/>
</dbReference>
<evidence type="ECO:0000256" key="8">
    <source>
        <dbReference type="SAM" id="SignalP"/>
    </source>
</evidence>
<feature type="region of interest" description="Disordered" evidence="7">
    <location>
        <begin position="247"/>
        <end position="266"/>
    </location>
</feature>
<keyword evidence="12" id="KW-1185">Reference proteome</keyword>
<dbReference type="InterPro" id="IPR015500">
    <property type="entry name" value="Peptidase_S8_subtilisin-rel"/>
</dbReference>
<evidence type="ECO:0000256" key="4">
    <source>
        <dbReference type="ARBA" id="ARBA00022825"/>
    </source>
</evidence>
<feature type="domain" description="Secretion system C-terminal sorting" evidence="10">
    <location>
        <begin position="607"/>
        <end position="679"/>
    </location>
</feature>
<dbReference type="Gene3D" id="3.40.50.200">
    <property type="entry name" value="Peptidase S8/S53 domain"/>
    <property type="match status" value="1"/>
</dbReference>
<evidence type="ECO:0000313" key="12">
    <source>
        <dbReference type="Proteomes" id="UP001485459"/>
    </source>
</evidence>
<gene>
    <name evidence="11" type="ORF">WJU16_01215</name>
</gene>
<dbReference type="Pfam" id="PF00082">
    <property type="entry name" value="Peptidase_S8"/>
    <property type="match status" value="1"/>
</dbReference>
<dbReference type="PANTHER" id="PTHR43806:SF11">
    <property type="entry name" value="CEREVISIN-RELATED"/>
    <property type="match status" value="1"/>
</dbReference>
<sequence length="689" mass="73209">MKKMLLALLPLAIAGGSTIAQTKPFYYADGKRMYLDADTTAIFVKFKDLEAKVPFEQTVHATGVVSAEKTRYPSVQKIHLDPNSKTSAMAAIRSNNAIAYSWQALTAGDNEPIIPTGEIIVMPKPGGPDVATLVKKLDLDVIIKEKDPLLDGAVALVVPNDADLFDFANRIYESGGVKYATPNFWMHFSNEAPNDPLYNQQTWLNNTANPLIDINVEDTWPLTTNLVKIAVMDDGIAAHPDFPAGALQTGWAPRNPGGGGLPNYSRTGVGHGQSVAGIIAAKANNNTGIAGGYQGPCQLYSLNIFWDGLETAQDIANAFNYARNNLNVDVINGSWGYSPGANFDNINTAIDNAAIHGRGGKGIAIVQSSGNDITMTNLTVRYPATRSTVTAVGAIDDNGVVTYFSCRGPELDVVALGEVTSVLTTDLQGAPGDNSGDYRWFGGTSAAAPMVAAIAAGAISISPNASSVRINSALTSGTRDLGPWFFDNDYGWGLVNGCAALATAVAVQCEITGPQYVGTMGGYFAVTNLPANLPLTVEWLHSGSAQYTLTPTSPNGSTCTIVPTTNGQITLSALIRGVCDVAQLILFLPTIYTVVPLAAPIEQYIISPVPASQQLTVKINEENGKPVSDIREVSLFDKTGLLKVVRRFPAGQRNVTIDISHLPADIYVVKVDDENKSTEIFAKQIVIGR</sequence>
<feature type="signal peptide" evidence="8">
    <location>
        <begin position="1"/>
        <end position="22"/>
    </location>
</feature>
<comment type="similarity">
    <text evidence="1 5 6">Belongs to the peptidase S8 family.</text>
</comment>
<feature type="active site" description="Charge relay system" evidence="5">
    <location>
        <position position="233"/>
    </location>
</feature>
<dbReference type="InterPro" id="IPR050131">
    <property type="entry name" value="Peptidase_S8_subtilisin-like"/>
</dbReference>
<organism evidence="11 12">
    <name type="scientific">Chitinophaga pollutisoli</name>
    <dbReference type="NCBI Taxonomy" id="3133966"/>
    <lineage>
        <taxon>Bacteria</taxon>
        <taxon>Pseudomonadati</taxon>
        <taxon>Bacteroidota</taxon>
        <taxon>Chitinophagia</taxon>
        <taxon>Chitinophagales</taxon>
        <taxon>Chitinophagaceae</taxon>
        <taxon>Chitinophaga</taxon>
    </lineage>
</organism>
<dbReference type="InterPro" id="IPR036852">
    <property type="entry name" value="Peptidase_S8/S53_dom_sf"/>
</dbReference>
<name>A0ABZ2YPG6_9BACT</name>
<evidence type="ECO:0000259" key="10">
    <source>
        <dbReference type="Pfam" id="PF18962"/>
    </source>
</evidence>
<dbReference type="PROSITE" id="PS00136">
    <property type="entry name" value="SUBTILASE_ASP"/>
    <property type="match status" value="1"/>
</dbReference>
<keyword evidence="8" id="KW-0732">Signal</keyword>
<dbReference type="PROSITE" id="PS51892">
    <property type="entry name" value="SUBTILASE"/>
    <property type="match status" value="1"/>
</dbReference>
<dbReference type="RefSeq" id="WP_341836506.1">
    <property type="nucleotide sequence ID" value="NZ_CP149822.1"/>
</dbReference>
<dbReference type="PANTHER" id="PTHR43806">
    <property type="entry name" value="PEPTIDASE S8"/>
    <property type="match status" value="1"/>
</dbReference>
<evidence type="ECO:0000313" key="11">
    <source>
        <dbReference type="EMBL" id="WZN41657.1"/>
    </source>
</evidence>
<feature type="active site" description="Charge relay system" evidence="5">
    <location>
        <position position="271"/>
    </location>
</feature>
<protein>
    <submittedName>
        <fullName evidence="11">S8 family serine peptidase</fullName>
    </submittedName>
</protein>
<feature type="domain" description="Peptidase S8/S53" evidence="9">
    <location>
        <begin position="227"/>
        <end position="493"/>
    </location>
</feature>
<evidence type="ECO:0000256" key="6">
    <source>
        <dbReference type="RuleBase" id="RU003355"/>
    </source>
</evidence>
<keyword evidence="2 5" id="KW-0645">Protease</keyword>
<dbReference type="InterPro" id="IPR023827">
    <property type="entry name" value="Peptidase_S8_Asp-AS"/>
</dbReference>
<dbReference type="InterPro" id="IPR026444">
    <property type="entry name" value="Secre_tail"/>
</dbReference>
<keyword evidence="4 5" id="KW-0720">Serine protease</keyword>
<accession>A0ABZ2YPG6</accession>
<dbReference type="SUPFAM" id="SSF52743">
    <property type="entry name" value="Subtilisin-like"/>
    <property type="match status" value="1"/>
</dbReference>
<evidence type="ECO:0000256" key="2">
    <source>
        <dbReference type="ARBA" id="ARBA00022670"/>
    </source>
</evidence>